<gene>
    <name evidence="2" type="ORF">LPJ61_006556</name>
</gene>
<dbReference type="OrthoDB" id="10455763at2759"/>
<evidence type="ECO:0000313" key="3">
    <source>
        <dbReference type="Proteomes" id="UP001143981"/>
    </source>
</evidence>
<dbReference type="AlphaFoldDB" id="A0A9W7XT85"/>
<reference evidence="2" key="1">
    <citation type="submission" date="2022-07" db="EMBL/GenBank/DDBJ databases">
        <title>Phylogenomic reconstructions and comparative analyses of Kickxellomycotina fungi.</title>
        <authorList>
            <person name="Reynolds N.K."/>
            <person name="Stajich J.E."/>
            <person name="Barry K."/>
            <person name="Grigoriev I.V."/>
            <person name="Crous P."/>
            <person name="Smith M.E."/>
        </authorList>
    </citation>
    <scope>NUCLEOTIDE SEQUENCE</scope>
    <source>
        <strain evidence="2">BCRC 34381</strain>
    </source>
</reference>
<feature type="compositionally biased region" description="Polar residues" evidence="1">
    <location>
        <begin position="1"/>
        <end position="10"/>
    </location>
</feature>
<evidence type="ECO:0000256" key="1">
    <source>
        <dbReference type="SAM" id="MobiDB-lite"/>
    </source>
</evidence>
<protein>
    <submittedName>
        <fullName evidence="2">Uncharacterized protein</fullName>
    </submittedName>
</protein>
<keyword evidence="3" id="KW-1185">Reference proteome</keyword>
<organism evidence="2 3">
    <name type="scientific">Coemansia biformis</name>
    <dbReference type="NCBI Taxonomy" id="1286918"/>
    <lineage>
        <taxon>Eukaryota</taxon>
        <taxon>Fungi</taxon>
        <taxon>Fungi incertae sedis</taxon>
        <taxon>Zoopagomycota</taxon>
        <taxon>Kickxellomycotina</taxon>
        <taxon>Kickxellomycetes</taxon>
        <taxon>Kickxellales</taxon>
        <taxon>Kickxellaceae</taxon>
        <taxon>Coemansia</taxon>
    </lineage>
</organism>
<evidence type="ECO:0000313" key="2">
    <source>
        <dbReference type="EMBL" id="KAJ1718580.1"/>
    </source>
</evidence>
<comment type="caution">
    <text evidence="2">The sequence shown here is derived from an EMBL/GenBank/DDBJ whole genome shotgun (WGS) entry which is preliminary data.</text>
</comment>
<name>A0A9W7XT85_9FUNG</name>
<feature type="compositionally biased region" description="Low complexity" evidence="1">
    <location>
        <begin position="18"/>
        <end position="41"/>
    </location>
</feature>
<proteinExistence type="predicted"/>
<accession>A0A9W7XT85</accession>
<feature type="region of interest" description="Disordered" evidence="1">
    <location>
        <begin position="1"/>
        <end position="57"/>
    </location>
</feature>
<dbReference type="Proteomes" id="UP001143981">
    <property type="component" value="Unassembled WGS sequence"/>
</dbReference>
<dbReference type="EMBL" id="JANBOI010003343">
    <property type="protein sequence ID" value="KAJ1718580.1"/>
    <property type="molecule type" value="Genomic_DNA"/>
</dbReference>
<sequence length="340" mass="36544">MVATTTQEANSATPSPPAASASAPAPAAGTSAAASAGAQASETVPKTPEPIPDSELCKLGRGEYSRLPYGIPLNDADMAIVAKRVVDPKTFSMFDRIWMAHLDREAMIDPVAAPEGADHSVAALPKSGLPRTLPTNLPTFGTKEVPHFVEAIPFVCAVERCLRIAGLDLETCGAWIIARQVDGILANRFLQCLATGSANTHWRRAVLCFLKVAPVQASHADARKLLENIRLKPEVTFADHVAKFEDLRVYAGPGLSDKDASAMFYASLPKELATLVCKEQEPASQDATSGADVFMQDVYTSFMAAESEVGWLLKDNKDYADVEKRQLDALFREFGISAPR</sequence>